<evidence type="ECO:0000313" key="1">
    <source>
        <dbReference type="EMBL" id="ECB7108220.1"/>
    </source>
</evidence>
<dbReference type="EMBL" id="AAHYLK010000022">
    <property type="protein sequence ID" value="ECB7108220.1"/>
    <property type="molecule type" value="Genomic_DNA"/>
</dbReference>
<accession>A0A5Y0RVK9</accession>
<comment type="caution">
    <text evidence="1">The sequence shown here is derived from an EMBL/GenBank/DDBJ whole genome shotgun (WGS) entry which is preliminary data.</text>
</comment>
<sequence>MDAKLKEKIMRKGSQQMIAKRLGCRQQTISLWLTKGVPDGKVLLFSEALGWAVTPNEIRPDLYPGVFDGLPTAMRPPIPQKPTTQEQA</sequence>
<name>A0A5Y0RVK9_SALNE</name>
<protein>
    <submittedName>
        <fullName evidence="1">Cro/Cl family transcriptional regulator</fullName>
    </submittedName>
</protein>
<dbReference type="CDD" id="cd00093">
    <property type="entry name" value="HTH_XRE"/>
    <property type="match status" value="1"/>
</dbReference>
<gene>
    <name evidence="1" type="ORF">E1A34_19485</name>
</gene>
<dbReference type="InterPro" id="IPR010982">
    <property type="entry name" value="Lambda_DNA-bd_dom_sf"/>
</dbReference>
<organism evidence="1">
    <name type="scientific">Salmonella newport</name>
    <dbReference type="NCBI Taxonomy" id="108619"/>
    <lineage>
        <taxon>Bacteria</taxon>
        <taxon>Pseudomonadati</taxon>
        <taxon>Pseudomonadota</taxon>
        <taxon>Gammaproteobacteria</taxon>
        <taxon>Enterobacterales</taxon>
        <taxon>Enterobacteriaceae</taxon>
        <taxon>Salmonella</taxon>
    </lineage>
</organism>
<dbReference type="Gene3D" id="1.10.260.40">
    <property type="entry name" value="lambda repressor-like DNA-binding domains"/>
    <property type="match status" value="1"/>
</dbReference>
<dbReference type="AlphaFoldDB" id="A0A5Y0RVK9"/>
<dbReference type="SUPFAM" id="SSF47413">
    <property type="entry name" value="lambda repressor-like DNA-binding domains"/>
    <property type="match status" value="1"/>
</dbReference>
<dbReference type="InterPro" id="IPR031856">
    <property type="entry name" value="YdaS_toxin-like"/>
</dbReference>
<dbReference type="InterPro" id="IPR001387">
    <property type="entry name" value="Cro/C1-type_HTH"/>
</dbReference>
<dbReference type="Pfam" id="PF15943">
    <property type="entry name" value="YdaS_toxin"/>
    <property type="match status" value="1"/>
</dbReference>
<dbReference type="GO" id="GO:0003677">
    <property type="term" value="F:DNA binding"/>
    <property type="evidence" value="ECO:0007669"/>
    <property type="project" value="InterPro"/>
</dbReference>
<proteinExistence type="predicted"/>
<reference evidence="1" key="1">
    <citation type="submission" date="2019-03" db="EMBL/GenBank/DDBJ databases">
        <authorList>
            <person name="Ashton P.M."/>
            <person name="Dallman T."/>
            <person name="Nair S."/>
            <person name="De Pinna E."/>
            <person name="Peters T."/>
            <person name="Grant K."/>
        </authorList>
    </citation>
    <scope>NUCLEOTIDE SEQUENCE [LARGE SCALE GENOMIC DNA]</scope>
    <source>
        <strain evidence="1">271153</strain>
    </source>
</reference>
<dbReference type="Proteomes" id="UP000839827">
    <property type="component" value="Unassembled WGS sequence"/>
</dbReference>